<dbReference type="GO" id="GO:0042597">
    <property type="term" value="C:periplasmic space"/>
    <property type="evidence" value="ECO:0007669"/>
    <property type="project" value="UniProtKB-ARBA"/>
</dbReference>
<organism evidence="3 4">
    <name type="scientific">Deinococcus irradiatisoli</name>
    <dbReference type="NCBI Taxonomy" id="2202254"/>
    <lineage>
        <taxon>Bacteria</taxon>
        <taxon>Thermotogati</taxon>
        <taxon>Deinococcota</taxon>
        <taxon>Deinococci</taxon>
        <taxon>Deinococcales</taxon>
        <taxon>Deinococcaceae</taxon>
        <taxon>Deinococcus</taxon>
    </lineage>
</organism>
<sequence length="584" mass="63347">MSSAVSSSLKFTLALTSLSLLLSACGGGGGSGRADTFVYQQSADIPTLDPGGTYDNASSAVVENLYETLLTYKGSSLREFQPLLATQWSSNAAGTQYTFTLRSGVKFHSGNTLSCDDAAYTFQRNLVTNAPESGNWFLSDALLGTSDNAKTDSSITWQRIQDAVKCNDGQLVLTLPKPDPALLAKLAYTGQSIVDKQWAIQQGEWDGTEATWKDWVGKDLQGSGLSAKPSGTGAYKLVNRDANALAFQAFDGYWGGKPTISNIVFQKVPEQAARLEAIKQGDADMVETGGRAPIEQQLKDQSGIKVIDELPDTSAFAIFMNEQVQPGSSVLGSGKLDGQGIPANFFSDVDVRRGFRAAFDTATYIKDVQQGKGEARTMPLPDTFPGYDASLPRADFDPKAAAAALKQAWNGQVWEKGFTINAVYRAGSVPSQTAMEILKKNVEALNPKFKINLKAKAWSTMLQDFGAGKEVLVLSGWAPDYADADNFLYTYFSSQGFYYNRTHLKDPQIDSWLEQARATTDQAARNRLYAQVGQRAFDQAYYILLPSNPGILAVRGSVEGISQENYNPMRGFAGGVLWKNLSRS</sequence>
<accession>A0A2Z3JJ18</accession>
<reference evidence="3 4" key="1">
    <citation type="submission" date="2018-05" db="EMBL/GenBank/DDBJ databases">
        <title>Complete Genome Sequence of Deinococcus sp. strain 17bor-2.</title>
        <authorList>
            <person name="Srinivasan S."/>
        </authorList>
    </citation>
    <scope>NUCLEOTIDE SEQUENCE [LARGE SCALE GENOMIC DNA]</scope>
    <source>
        <strain evidence="3 4">17bor-2</strain>
    </source>
</reference>
<protein>
    <submittedName>
        <fullName evidence="3">Peptide ABC transporter substrate-binding protein</fullName>
    </submittedName>
</protein>
<dbReference type="SUPFAM" id="SSF53850">
    <property type="entry name" value="Periplasmic binding protein-like II"/>
    <property type="match status" value="1"/>
</dbReference>
<gene>
    <name evidence="3" type="ORF">DKM44_10415</name>
</gene>
<name>A0A2Z3JJ18_9DEIO</name>
<dbReference type="KEGG" id="dez:DKM44_10415"/>
<proteinExistence type="predicted"/>
<dbReference type="EMBL" id="CP029494">
    <property type="protein sequence ID" value="AWN23591.1"/>
    <property type="molecule type" value="Genomic_DNA"/>
</dbReference>
<dbReference type="Gene3D" id="3.10.105.10">
    <property type="entry name" value="Dipeptide-binding Protein, Domain 3"/>
    <property type="match status" value="1"/>
</dbReference>
<dbReference type="GO" id="GO:1904680">
    <property type="term" value="F:peptide transmembrane transporter activity"/>
    <property type="evidence" value="ECO:0007669"/>
    <property type="project" value="TreeGrafter"/>
</dbReference>
<dbReference type="Gene3D" id="3.40.190.10">
    <property type="entry name" value="Periplasmic binding protein-like II"/>
    <property type="match status" value="1"/>
</dbReference>
<dbReference type="Proteomes" id="UP000245368">
    <property type="component" value="Chromosome"/>
</dbReference>
<dbReference type="RefSeq" id="WP_109827319.1">
    <property type="nucleotide sequence ID" value="NZ_CP029494.1"/>
</dbReference>
<dbReference type="PANTHER" id="PTHR30290:SF34">
    <property type="entry name" value="ABC TRANSPORTER, PERIPLASMIC OLIGO-PEPTIDE BINDING PROTEIN, PUTATIVE-RELATED"/>
    <property type="match status" value="1"/>
</dbReference>
<keyword evidence="4" id="KW-1185">Reference proteome</keyword>
<keyword evidence="1" id="KW-0732">Signal</keyword>
<dbReference type="InterPro" id="IPR039424">
    <property type="entry name" value="SBP_5"/>
</dbReference>
<evidence type="ECO:0000313" key="4">
    <source>
        <dbReference type="Proteomes" id="UP000245368"/>
    </source>
</evidence>
<evidence type="ECO:0000259" key="2">
    <source>
        <dbReference type="Pfam" id="PF00496"/>
    </source>
</evidence>
<feature type="signal peptide" evidence="1">
    <location>
        <begin position="1"/>
        <end position="24"/>
    </location>
</feature>
<dbReference type="GO" id="GO:0015833">
    <property type="term" value="P:peptide transport"/>
    <property type="evidence" value="ECO:0007669"/>
    <property type="project" value="TreeGrafter"/>
</dbReference>
<dbReference type="GO" id="GO:0043190">
    <property type="term" value="C:ATP-binding cassette (ABC) transporter complex"/>
    <property type="evidence" value="ECO:0007669"/>
    <property type="project" value="InterPro"/>
</dbReference>
<dbReference type="InterPro" id="IPR030678">
    <property type="entry name" value="Peptide/Ni-bd"/>
</dbReference>
<dbReference type="CDD" id="cd08512">
    <property type="entry name" value="PBP2_NikA_DppA_OppA_like_7"/>
    <property type="match status" value="1"/>
</dbReference>
<feature type="chain" id="PRO_5016332213" evidence="1">
    <location>
        <begin position="25"/>
        <end position="584"/>
    </location>
</feature>
<dbReference type="OrthoDB" id="9796817at2"/>
<dbReference type="PIRSF" id="PIRSF002741">
    <property type="entry name" value="MppA"/>
    <property type="match status" value="1"/>
</dbReference>
<evidence type="ECO:0000256" key="1">
    <source>
        <dbReference type="SAM" id="SignalP"/>
    </source>
</evidence>
<dbReference type="AlphaFoldDB" id="A0A2Z3JJ18"/>
<dbReference type="InterPro" id="IPR000914">
    <property type="entry name" value="SBP_5_dom"/>
</dbReference>
<dbReference type="Pfam" id="PF00496">
    <property type="entry name" value="SBP_bac_5"/>
    <property type="match status" value="1"/>
</dbReference>
<dbReference type="PANTHER" id="PTHR30290">
    <property type="entry name" value="PERIPLASMIC BINDING COMPONENT OF ABC TRANSPORTER"/>
    <property type="match status" value="1"/>
</dbReference>
<feature type="domain" description="Solute-binding protein family 5" evidence="2">
    <location>
        <begin position="79"/>
        <end position="497"/>
    </location>
</feature>
<evidence type="ECO:0000313" key="3">
    <source>
        <dbReference type="EMBL" id="AWN23591.1"/>
    </source>
</evidence>